<protein>
    <submittedName>
        <fullName evidence="2">Uncharacterized protein</fullName>
    </submittedName>
</protein>
<feature type="compositionally biased region" description="Basic and acidic residues" evidence="1">
    <location>
        <begin position="1"/>
        <end position="12"/>
    </location>
</feature>
<reference evidence="2 3" key="1">
    <citation type="journal article" date="2023" name="Nucleic Acids Res.">
        <title>The hologenome of Daphnia magna reveals possible DNA methylation and microbiome-mediated evolution of the host genome.</title>
        <authorList>
            <person name="Chaturvedi A."/>
            <person name="Li X."/>
            <person name="Dhandapani V."/>
            <person name="Marshall H."/>
            <person name="Kissane S."/>
            <person name="Cuenca-Cambronero M."/>
            <person name="Asole G."/>
            <person name="Calvet F."/>
            <person name="Ruiz-Romero M."/>
            <person name="Marangio P."/>
            <person name="Guigo R."/>
            <person name="Rago D."/>
            <person name="Mirbahai L."/>
            <person name="Eastwood N."/>
            <person name="Colbourne J.K."/>
            <person name="Zhou J."/>
            <person name="Mallon E."/>
            <person name="Orsini L."/>
        </authorList>
    </citation>
    <scope>NUCLEOTIDE SEQUENCE [LARGE SCALE GENOMIC DNA]</scope>
    <source>
        <strain evidence="2">LRV0_1</strain>
    </source>
</reference>
<gene>
    <name evidence="2" type="ORF">OUZ56_002418</name>
</gene>
<dbReference type="EMBL" id="JAOYFB010000036">
    <property type="protein sequence ID" value="KAK4020439.1"/>
    <property type="molecule type" value="Genomic_DNA"/>
</dbReference>
<keyword evidence="3" id="KW-1185">Reference proteome</keyword>
<evidence type="ECO:0000256" key="1">
    <source>
        <dbReference type="SAM" id="MobiDB-lite"/>
    </source>
</evidence>
<sequence length="60" mass="6923">MEENEMDVRNETPNDITGQTLPQSTRYLNADWSTRMGGCPEIDKEELESQSRRRCGPVLH</sequence>
<feature type="compositionally biased region" description="Polar residues" evidence="1">
    <location>
        <begin position="13"/>
        <end position="23"/>
    </location>
</feature>
<feature type="region of interest" description="Disordered" evidence="1">
    <location>
        <begin position="1"/>
        <end position="23"/>
    </location>
</feature>
<feature type="region of interest" description="Disordered" evidence="1">
    <location>
        <begin position="37"/>
        <end position="60"/>
    </location>
</feature>
<accession>A0ABR0A616</accession>
<evidence type="ECO:0000313" key="3">
    <source>
        <dbReference type="Proteomes" id="UP001234178"/>
    </source>
</evidence>
<dbReference type="Proteomes" id="UP001234178">
    <property type="component" value="Unassembled WGS sequence"/>
</dbReference>
<name>A0ABR0A616_9CRUS</name>
<evidence type="ECO:0000313" key="2">
    <source>
        <dbReference type="EMBL" id="KAK4020439.1"/>
    </source>
</evidence>
<comment type="caution">
    <text evidence="2">The sequence shown here is derived from an EMBL/GenBank/DDBJ whole genome shotgun (WGS) entry which is preliminary data.</text>
</comment>
<organism evidence="2 3">
    <name type="scientific">Daphnia magna</name>
    <dbReference type="NCBI Taxonomy" id="35525"/>
    <lineage>
        <taxon>Eukaryota</taxon>
        <taxon>Metazoa</taxon>
        <taxon>Ecdysozoa</taxon>
        <taxon>Arthropoda</taxon>
        <taxon>Crustacea</taxon>
        <taxon>Branchiopoda</taxon>
        <taxon>Diplostraca</taxon>
        <taxon>Cladocera</taxon>
        <taxon>Anomopoda</taxon>
        <taxon>Daphniidae</taxon>
        <taxon>Daphnia</taxon>
    </lineage>
</organism>
<proteinExistence type="predicted"/>